<dbReference type="SUPFAM" id="SSF48403">
    <property type="entry name" value="Ankyrin repeat"/>
    <property type="match status" value="1"/>
</dbReference>
<dbReference type="InterPro" id="IPR053080">
    <property type="entry name" value="PP1_regulatory_subunit_27"/>
</dbReference>
<organism evidence="3 4">
    <name type="scientific">Stylophora pistillata</name>
    <name type="common">Smooth cauliflower coral</name>
    <dbReference type="NCBI Taxonomy" id="50429"/>
    <lineage>
        <taxon>Eukaryota</taxon>
        <taxon>Metazoa</taxon>
        <taxon>Cnidaria</taxon>
        <taxon>Anthozoa</taxon>
        <taxon>Hexacorallia</taxon>
        <taxon>Scleractinia</taxon>
        <taxon>Astrocoeniina</taxon>
        <taxon>Pocilloporidae</taxon>
        <taxon>Stylophora</taxon>
    </lineage>
</organism>
<dbReference type="PANTHER" id="PTHR46899">
    <property type="entry name" value="PROTEIN PHOSPHATASE 1 REGULATORY SUBUNIT 27"/>
    <property type="match status" value="1"/>
</dbReference>
<reference evidence="4" key="1">
    <citation type="journal article" date="2017" name="bioRxiv">
        <title>Comparative analysis of the genomes of Stylophora pistillata and Acropora digitifera provides evidence for extensive differences between species of corals.</title>
        <authorList>
            <person name="Voolstra C.R."/>
            <person name="Li Y."/>
            <person name="Liew Y.J."/>
            <person name="Baumgarten S."/>
            <person name="Zoccola D."/>
            <person name="Flot J.-F."/>
            <person name="Tambutte S."/>
            <person name="Allemand D."/>
            <person name="Aranda M."/>
        </authorList>
    </citation>
    <scope>NUCLEOTIDE SEQUENCE [LARGE SCALE GENOMIC DNA]</scope>
</reference>
<protein>
    <submittedName>
        <fullName evidence="3">Cortactin-binding protein 2</fullName>
    </submittedName>
</protein>
<dbReference type="PANTHER" id="PTHR46899:SF3">
    <property type="entry name" value="PROTEIN PHOSPHATASE 1 REGULATORY SUBUNIT 27"/>
    <property type="match status" value="1"/>
</dbReference>
<dbReference type="PROSITE" id="PS50088">
    <property type="entry name" value="ANK_REPEAT"/>
    <property type="match status" value="2"/>
</dbReference>
<evidence type="ECO:0000313" key="4">
    <source>
        <dbReference type="Proteomes" id="UP000225706"/>
    </source>
</evidence>
<proteinExistence type="predicted"/>
<gene>
    <name evidence="3" type="primary">CTTNBP2</name>
    <name evidence="3" type="ORF">AWC38_SpisGene9763</name>
</gene>
<dbReference type="Pfam" id="PF12796">
    <property type="entry name" value="Ank_2"/>
    <property type="match status" value="1"/>
</dbReference>
<feature type="repeat" description="ANK" evidence="1">
    <location>
        <begin position="162"/>
        <end position="194"/>
    </location>
</feature>
<dbReference type="PROSITE" id="PS50297">
    <property type="entry name" value="ANK_REP_REGION"/>
    <property type="match status" value="2"/>
</dbReference>
<feature type="compositionally biased region" description="Basic residues" evidence="2">
    <location>
        <begin position="58"/>
        <end position="68"/>
    </location>
</feature>
<keyword evidence="4" id="KW-1185">Reference proteome</keyword>
<dbReference type="AlphaFoldDB" id="A0A2B4S4H9"/>
<accession>A0A2B4S4H9</accession>
<dbReference type="OrthoDB" id="2428204at2759"/>
<dbReference type="SMART" id="SM00248">
    <property type="entry name" value="ANK"/>
    <property type="match status" value="2"/>
</dbReference>
<evidence type="ECO:0000313" key="3">
    <source>
        <dbReference type="EMBL" id="PFX25604.1"/>
    </source>
</evidence>
<keyword evidence="1" id="KW-0040">ANK repeat</keyword>
<name>A0A2B4S4H9_STYPI</name>
<dbReference type="InterPro" id="IPR036770">
    <property type="entry name" value="Ankyrin_rpt-contain_sf"/>
</dbReference>
<comment type="caution">
    <text evidence="3">The sequence shown here is derived from an EMBL/GenBank/DDBJ whole genome shotgun (WGS) entry which is preliminary data.</text>
</comment>
<dbReference type="EMBL" id="LSMT01000147">
    <property type="protein sequence ID" value="PFX25604.1"/>
    <property type="molecule type" value="Genomic_DNA"/>
</dbReference>
<feature type="repeat" description="ANK" evidence="1">
    <location>
        <begin position="129"/>
        <end position="161"/>
    </location>
</feature>
<dbReference type="Proteomes" id="UP000225706">
    <property type="component" value="Unassembled WGS sequence"/>
</dbReference>
<evidence type="ECO:0000256" key="2">
    <source>
        <dbReference type="SAM" id="MobiDB-lite"/>
    </source>
</evidence>
<sequence>MSREAVDEQISYQHSPFVKKRWWIGPARSHRLRESMIPLKNIQKKGKAVKHEKPEKRLKNRSKLPHKRTSTVALTETLNKRVDVNRIRNRKSSCPEILLYNTGLKGKELPELFKLIKIGEADLQSLATKGIFPLHDAVSKGLTDCAKVLIEKATTLNVRNAEGYSPLDIAVETGNFECAELLIRHGASAEDIRNGFKLRSRIVRKISSPK</sequence>
<feature type="region of interest" description="Disordered" evidence="2">
    <location>
        <begin position="45"/>
        <end position="68"/>
    </location>
</feature>
<dbReference type="Gene3D" id="1.25.40.20">
    <property type="entry name" value="Ankyrin repeat-containing domain"/>
    <property type="match status" value="1"/>
</dbReference>
<dbReference type="InterPro" id="IPR002110">
    <property type="entry name" value="Ankyrin_rpt"/>
</dbReference>
<evidence type="ECO:0000256" key="1">
    <source>
        <dbReference type="PROSITE-ProRule" id="PRU00023"/>
    </source>
</evidence>